<feature type="chain" id="PRO_5044220093" description="Glucose-methanol-choline oxidoreductase N-terminal domain-containing protein" evidence="6">
    <location>
        <begin position="16"/>
        <end position="517"/>
    </location>
</feature>
<keyword evidence="4" id="KW-0274">FAD</keyword>
<sequence length="517" mass="56254">MLGALCLCLSAAAAADEADVVVVGTGPGAAGFLYRLLQLQPHLTVLWLERGPLDTAVTNWPEDIAFSGEERMLDRHAYSSRTYITPFSWRGFGGGDTMNAGAPNTLGLGTLPYFPVDVWSLRNVSYVPPTVDSERWRESLVASGWTHDAGYPARFSHSGETVGRPSTVFTADGKSRRVLAQSVAAMAGVRVVRASVRRVLFEDGRAVGVEDWGGAVWFARRGVVLAGGVFGSFELLVESGIGPAKALEARGVAPRVTNEAVGRGVGGEMPLVVKHINVARRREEKVEPSLAAHSSKYKASLCWWSDGILTWWSQRNGWLDWLRFGPKAFRRLAFVAVSLPSAPAMHLEASKDGLILNDDEVEFTQEMCDGFAALAPSLEAGFEAERLAGQALEGWERVEYSVMRALLWLLTPVLRHLHSPLLTMPNPLTNFNLKPHCTKNELADYYHYYGGNGEQVVDAHYAVRGVAGLFISDASVIRYLEPGPPTASVMQEGMRVADAFLGMLRGGELPSVAARRS</sequence>
<dbReference type="SUPFAM" id="SSF51905">
    <property type="entry name" value="FAD/NAD(P)-binding domain"/>
    <property type="match status" value="1"/>
</dbReference>
<comment type="cofactor">
    <cofactor evidence="1">
        <name>FAD</name>
        <dbReference type="ChEBI" id="CHEBI:57692"/>
    </cofactor>
</comment>
<proteinExistence type="inferred from homology"/>
<keyword evidence="3" id="KW-0285">Flavoprotein</keyword>
<dbReference type="EMBL" id="JBGBPQ010000030">
    <property type="protein sequence ID" value="KAL1496078.1"/>
    <property type="molecule type" value="Genomic_DNA"/>
</dbReference>
<keyword evidence="6" id="KW-0732">Signal</keyword>
<dbReference type="InterPro" id="IPR000172">
    <property type="entry name" value="GMC_OxRdtase_N"/>
</dbReference>
<dbReference type="Gene3D" id="3.30.410.40">
    <property type="match status" value="1"/>
</dbReference>
<name>A0AB34IDN0_PRYPA</name>
<dbReference type="GO" id="GO:0050660">
    <property type="term" value="F:flavin adenine dinucleotide binding"/>
    <property type="evidence" value="ECO:0007669"/>
    <property type="project" value="InterPro"/>
</dbReference>
<comment type="caution">
    <text evidence="8">The sequence shown here is derived from an EMBL/GenBank/DDBJ whole genome shotgun (WGS) entry which is preliminary data.</text>
</comment>
<dbReference type="InterPro" id="IPR051473">
    <property type="entry name" value="P2Ox-like"/>
</dbReference>
<dbReference type="Proteomes" id="UP001515480">
    <property type="component" value="Unassembled WGS sequence"/>
</dbReference>
<keyword evidence="9" id="KW-1185">Reference proteome</keyword>
<evidence type="ECO:0000256" key="1">
    <source>
        <dbReference type="ARBA" id="ARBA00001974"/>
    </source>
</evidence>
<gene>
    <name evidence="8" type="ORF">AB1Y20_014705</name>
</gene>
<dbReference type="GO" id="GO:0016614">
    <property type="term" value="F:oxidoreductase activity, acting on CH-OH group of donors"/>
    <property type="evidence" value="ECO:0007669"/>
    <property type="project" value="InterPro"/>
</dbReference>
<keyword evidence="5" id="KW-0560">Oxidoreductase</keyword>
<reference evidence="8 9" key="1">
    <citation type="journal article" date="2024" name="Science">
        <title>Giant polyketide synthase enzymes in the biosynthesis of giant marine polyether toxins.</title>
        <authorList>
            <person name="Fallon T.R."/>
            <person name="Shende V.V."/>
            <person name="Wierzbicki I.H."/>
            <person name="Pendleton A.L."/>
            <person name="Watervoot N.F."/>
            <person name="Auber R.P."/>
            <person name="Gonzalez D.J."/>
            <person name="Wisecaver J.H."/>
            <person name="Moore B.S."/>
        </authorList>
    </citation>
    <scope>NUCLEOTIDE SEQUENCE [LARGE SCALE GENOMIC DNA]</scope>
    <source>
        <strain evidence="8 9">12B1</strain>
    </source>
</reference>
<evidence type="ECO:0000256" key="5">
    <source>
        <dbReference type="ARBA" id="ARBA00023002"/>
    </source>
</evidence>
<protein>
    <recommendedName>
        <fullName evidence="7">Glucose-methanol-choline oxidoreductase N-terminal domain-containing protein</fullName>
    </recommendedName>
</protein>
<evidence type="ECO:0000256" key="3">
    <source>
        <dbReference type="ARBA" id="ARBA00022630"/>
    </source>
</evidence>
<dbReference type="InterPro" id="IPR036188">
    <property type="entry name" value="FAD/NAD-bd_sf"/>
</dbReference>
<evidence type="ECO:0000256" key="4">
    <source>
        <dbReference type="ARBA" id="ARBA00022827"/>
    </source>
</evidence>
<evidence type="ECO:0000313" key="9">
    <source>
        <dbReference type="Proteomes" id="UP001515480"/>
    </source>
</evidence>
<dbReference type="AlphaFoldDB" id="A0AB34IDN0"/>
<dbReference type="PANTHER" id="PTHR42784">
    <property type="entry name" value="PYRANOSE 2-OXIDASE"/>
    <property type="match status" value="1"/>
</dbReference>
<evidence type="ECO:0000313" key="8">
    <source>
        <dbReference type="EMBL" id="KAL1496078.1"/>
    </source>
</evidence>
<dbReference type="Pfam" id="PF00732">
    <property type="entry name" value="GMC_oxred_N"/>
    <property type="match status" value="1"/>
</dbReference>
<comment type="similarity">
    <text evidence="2">Belongs to the GMC oxidoreductase family.</text>
</comment>
<evidence type="ECO:0000256" key="2">
    <source>
        <dbReference type="ARBA" id="ARBA00010790"/>
    </source>
</evidence>
<evidence type="ECO:0000256" key="6">
    <source>
        <dbReference type="SAM" id="SignalP"/>
    </source>
</evidence>
<organism evidence="8 9">
    <name type="scientific">Prymnesium parvum</name>
    <name type="common">Toxic golden alga</name>
    <dbReference type="NCBI Taxonomy" id="97485"/>
    <lineage>
        <taxon>Eukaryota</taxon>
        <taxon>Haptista</taxon>
        <taxon>Haptophyta</taxon>
        <taxon>Prymnesiophyceae</taxon>
        <taxon>Prymnesiales</taxon>
        <taxon>Prymnesiaceae</taxon>
        <taxon>Prymnesium</taxon>
    </lineage>
</organism>
<evidence type="ECO:0000259" key="7">
    <source>
        <dbReference type="Pfam" id="PF00732"/>
    </source>
</evidence>
<dbReference type="Gene3D" id="3.50.50.60">
    <property type="entry name" value="FAD/NAD(P)-binding domain"/>
    <property type="match status" value="2"/>
</dbReference>
<dbReference type="PANTHER" id="PTHR42784:SF1">
    <property type="entry name" value="PYRANOSE 2-OXIDASE"/>
    <property type="match status" value="1"/>
</dbReference>
<accession>A0AB34IDN0</accession>
<feature type="domain" description="Glucose-methanol-choline oxidoreductase N-terminal" evidence="7">
    <location>
        <begin position="175"/>
        <end position="254"/>
    </location>
</feature>
<feature type="signal peptide" evidence="6">
    <location>
        <begin position="1"/>
        <end position="15"/>
    </location>
</feature>